<dbReference type="GO" id="GO:0009882">
    <property type="term" value="F:blue light photoreceptor activity"/>
    <property type="evidence" value="ECO:0007669"/>
    <property type="project" value="InterPro"/>
</dbReference>
<sequence>MADALRSQLEAGPRDSLLDVILNRVQKSGKTVLTTRIVYVARLAQRQNSSDSVRALLSRVIEKHSSVDGEITGFLLVYPLCYIHVIEGKTPQLMAVLREVLSHGADIRLGETRVVSSCEDVPGRHFNGWYVAYNPSGTTVEHMDPLDAFGAVKGATDINTFLRKAGPELLAPTDHETRRKLSNVDALLEDVPAQELVLSLTPTEDAPTVAEYLDIFDAPVNVDLESEQVWPMQPPLKY</sequence>
<dbReference type="Proteomes" id="UP000613740">
    <property type="component" value="Unassembled WGS sequence"/>
</dbReference>
<dbReference type="AlphaFoldDB" id="A0A835WJE1"/>
<comment type="caution">
    <text evidence="2">The sequence shown here is derived from an EMBL/GenBank/DDBJ whole genome shotgun (WGS) entry which is preliminary data.</text>
</comment>
<dbReference type="PANTHER" id="PTHR34035:SF1">
    <property type="entry name" value="TESTIS-EXPRESSED PROTEIN 47"/>
    <property type="match status" value="1"/>
</dbReference>
<dbReference type="Gene3D" id="3.30.70.100">
    <property type="match status" value="1"/>
</dbReference>
<proteinExistence type="predicted"/>
<gene>
    <name evidence="2" type="ORF">HYH02_006431</name>
</gene>
<dbReference type="PANTHER" id="PTHR34035">
    <property type="entry name" value="TESTIS-EXPRESSED PROTEIN 47"/>
    <property type="match status" value="1"/>
</dbReference>
<dbReference type="InterPro" id="IPR055308">
    <property type="entry name" value="TEX47-like"/>
</dbReference>
<reference evidence="2" key="1">
    <citation type="journal article" date="2020" name="bioRxiv">
        <title>Comparative genomics of Chlamydomonas.</title>
        <authorList>
            <person name="Craig R.J."/>
            <person name="Hasan A.R."/>
            <person name="Ness R.W."/>
            <person name="Keightley P.D."/>
        </authorList>
    </citation>
    <scope>NUCLEOTIDE SEQUENCE</scope>
    <source>
        <strain evidence="2">CCAP 11/173</strain>
    </source>
</reference>
<accession>A0A835WJE1</accession>
<evidence type="ECO:0000313" key="3">
    <source>
        <dbReference type="Proteomes" id="UP000613740"/>
    </source>
</evidence>
<keyword evidence="3" id="KW-1185">Reference proteome</keyword>
<name>A0A835WJE1_9CHLO</name>
<protein>
    <recommendedName>
        <fullName evidence="1">BLUF domain-containing protein</fullName>
    </recommendedName>
</protein>
<dbReference type="InterPro" id="IPR036046">
    <property type="entry name" value="Acylphosphatase-like_dom_sf"/>
</dbReference>
<evidence type="ECO:0000313" key="2">
    <source>
        <dbReference type="EMBL" id="KAG2448540.1"/>
    </source>
</evidence>
<organism evidence="2 3">
    <name type="scientific">Chlamydomonas schloesseri</name>
    <dbReference type="NCBI Taxonomy" id="2026947"/>
    <lineage>
        <taxon>Eukaryota</taxon>
        <taxon>Viridiplantae</taxon>
        <taxon>Chlorophyta</taxon>
        <taxon>core chlorophytes</taxon>
        <taxon>Chlorophyceae</taxon>
        <taxon>CS clade</taxon>
        <taxon>Chlamydomonadales</taxon>
        <taxon>Chlamydomonadaceae</taxon>
        <taxon>Chlamydomonas</taxon>
    </lineage>
</organism>
<evidence type="ECO:0000259" key="1">
    <source>
        <dbReference type="SMART" id="SM01034"/>
    </source>
</evidence>
<dbReference type="EMBL" id="JAEHOD010000017">
    <property type="protein sequence ID" value="KAG2448540.1"/>
    <property type="molecule type" value="Genomic_DNA"/>
</dbReference>
<dbReference type="SUPFAM" id="SSF54975">
    <property type="entry name" value="Acylphosphatase/BLUF domain-like"/>
    <property type="match status" value="1"/>
</dbReference>
<dbReference type="SMART" id="SM01034">
    <property type="entry name" value="BLUF"/>
    <property type="match status" value="1"/>
</dbReference>
<feature type="domain" description="BLUF" evidence="1">
    <location>
        <begin position="34"/>
        <end position="133"/>
    </location>
</feature>
<dbReference type="InterPro" id="IPR007024">
    <property type="entry name" value="BLUF_domain"/>
</dbReference>
<dbReference type="Pfam" id="PF24787">
    <property type="entry name" value="TEX47"/>
    <property type="match status" value="1"/>
</dbReference>
<dbReference type="OrthoDB" id="548795at2759"/>
<dbReference type="GO" id="GO:0071949">
    <property type="term" value="F:FAD binding"/>
    <property type="evidence" value="ECO:0007669"/>
    <property type="project" value="InterPro"/>
</dbReference>